<feature type="region of interest" description="Disordered" evidence="1">
    <location>
        <begin position="450"/>
        <end position="473"/>
    </location>
</feature>
<feature type="domain" description="Protein NO VEIN C-terminal" evidence="2">
    <location>
        <begin position="485"/>
        <end position="562"/>
    </location>
</feature>
<name>A0ABP3ZWR7_9PSEU</name>
<proteinExistence type="predicted"/>
<evidence type="ECO:0000256" key="1">
    <source>
        <dbReference type="SAM" id="MobiDB-lite"/>
    </source>
</evidence>
<evidence type="ECO:0008006" key="6">
    <source>
        <dbReference type="Google" id="ProtNLM"/>
    </source>
</evidence>
<dbReference type="InterPro" id="IPR024975">
    <property type="entry name" value="NOV_C"/>
</dbReference>
<dbReference type="RefSeq" id="WP_343939815.1">
    <property type="nucleotide sequence ID" value="NZ_BAAAHP010000033.1"/>
</dbReference>
<dbReference type="NCBIfam" id="NF047352">
    <property type="entry name" value="P_loop_sacsin"/>
    <property type="match status" value="1"/>
</dbReference>
<dbReference type="Proteomes" id="UP001499967">
    <property type="component" value="Unassembled WGS sequence"/>
</dbReference>
<comment type="caution">
    <text evidence="4">The sequence shown here is derived from an EMBL/GenBank/DDBJ whole genome shotgun (WGS) entry which is preliminary data.</text>
</comment>
<dbReference type="PANTHER" id="PTHR32387">
    <property type="entry name" value="WU:FJ29H11"/>
    <property type="match status" value="1"/>
</dbReference>
<protein>
    <recommendedName>
        <fullName evidence="6">Protein NO VEIN C-terminal domain-containing protein</fullName>
    </recommendedName>
</protein>
<dbReference type="Gene3D" id="3.30.565.10">
    <property type="entry name" value="Histidine kinase-like ATPase, C-terminal domain"/>
    <property type="match status" value="1"/>
</dbReference>
<keyword evidence="5" id="KW-1185">Reference proteome</keyword>
<reference evidence="5" key="1">
    <citation type="journal article" date="2019" name="Int. J. Syst. Evol. Microbiol.">
        <title>The Global Catalogue of Microorganisms (GCM) 10K type strain sequencing project: providing services to taxonomists for standard genome sequencing and annotation.</title>
        <authorList>
            <consortium name="The Broad Institute Genomics Platform"/>
            <consortium name="The Broad Institute Genome Sequencing Center for Infectious Disease"/>
            <person name="Wu L."/>
            <person name="Ma J."/>
        </authorList>
    </citation>
    <scope>NUCLEOTIDE SEQUENCE [LARGE SCALE GENOMIC DNA]</scope>
    <source>
        <strain evidence="5">JCM 11117</strain>
    </source>
</reference>
<evidence type="ECO:0000313" key="4">
    <source>
        <dbReference type="EMBL" id="GAA0926806.1"/>
    </source>
</evidence>
<evidence type="ECO:0000313" key="5">
    <source>
        <dbReference type="Proteomes" id="UP001499967"/>
    </source>
</evidence>
<dbReference type="InterPro" id="IPR052957">
    <property type="entry name" value="Auxin_embryo_med"/>
</dbReference>
<sequence length="598" mass="64946">MVMGAVRELQSKLVAEFHTSPDLFEEIARIEALLAETYRDRFLYELLQNSDDAGSTEVRVDHSSATSLTWENDGRPFTSADIESLCRSARSTKERGGGTIGYRGIGFKSLAAVADSIEVASSGVRFHFDRRRSSHLVGGTSTMPLIRIPVDIAGSDVTRGARFTLALRPDAHVDVDSIDPLALLFLRNVRQLTLVDVAGRQAVIGTRRDNNRVTLYRDGHPDAAFEVRDIGAGAQLAVPLDAAALTLAGAGGRLSCFLPLADALGVPCVASGMVVTDPSRTHAVVGDPATITVVEAAARAVFGILGDSADPLFDRMWELCLTAEDPRATLSAPATSVSHRFWSRLRDAANTDPLTIRYSPVGYTNAEADLVRPHGAPRALYAEQHRGAARALKAVFGLASADVAADAGRNFSRLSPDTRKRAAEHIRSTADAFGRSLTPAERHLVEQVEPEAEIASPEPVPVASRAGSPSSTMADHMHMWRAAEKSTMTYLNDRGWDLDDVSQQNLGYDLTGRDPDGHPAFVEVKKVDSPDSRFAVTSNEMSFLQSRPDSYWFAMVVGQGRGTLLYMIRAGTADLPFERVCRRWDWECADWSRSGVVI</sequence>
<dbReference type="SUPFAM" id="SSF55874">
    <property type="entry name" value="ATPase domain of HSP90 chaperone/DNA topoisomerase II/histidine kinase"/>
    <property type="match status" value="1"/>
</dbReference>
<feature type="domain" description="Sacsin/Nov" evidence="3">
    <location>
        <begin position="28"/>
        <end position="122"/>
    </location>
</feature>
<dbReference type="Pfam" id="PF13020">
    <property type="entry name" value="NOV_C"/>
    <property type="match status" value="1"/>
</dbReference>
<gene>
    <name evidence="4" type="ORF">GCM10009559_12170</name>
</gene>
<dbReference type="PANTHER" id="PTHR32387:SF0">
    <property type="entry name" value="PROTEIN NO VEIN"/>
    <property type="match status" value="1"/>
</dbReference>
<dbReference type="Pfam" id="PF25794">
    <property type="entry name" value="SACS"/>
    <property type="match status" value="1"/>
</dbReference>
<accession>A0ABP3ZWR7</accession>
<evidence type="ECO:0000259" key="2">
    <source>
        <dbReference type="Pfam" id="PF13020"/>
    </source>
</evidence>
<evidence type="ECO:0000259" key="3">
    <source>
        <dbReference type="Pfam" id="PF25794"/>
    </source>
</evidence>
<dbReference type="EMBL" id="BAAAHP010000033">
    <property type="protein sequence ID" value="GAA0926806.1"/>
    <property type="molecule type" value="Genomic_DNA"/>
</dbReference>
<dbReference type="InterPro" id="IPR058210">
    <property type="entry name" value="SACS/Nov_dom"/>
</dbReference>
<dbReference type="InterPro" id="IPR036890">
    <property type="entry name" value="HATPase_C_sf"/>
</dbReference>
<organism evidence="4 5">
    <name type="scientific">Pseudonocardia zijingensis</name>
    <dbReference type="NCBI Taxonomy" id="153376"/>
    <lineage>
        <taxon>Bacteria</taxon>
        <taxon>Bacillati</taxon>
        <taxon>Actinomycetota</taxon>
        <taxon>Actinomycetes</taxon>
        <taxon>Pseudonocardiales</taxon>
        <taxon>Pseudonocardiaceae</taxon>
        <taxon>Pseudonocardia</taxon>
    </lineage>
</organism>